<protein>
    <recommendedName>
        <fullName evidence="4">Alkyl hydroperoxide reductase subunit C/ Thiol specific antioxidant domain-containing protein</fullName>
    </recommendedName>
</protein>
<sequence>MLSMLLLLSLAPAIVSQEVAPTAVPDSSAPPSVTPGSVTPGSVTPIDPSVWTTPGSRIPDVELPRVDGQGLVRLSDYEGKRLLLLQFASW</sequence>
<keyword evidence="3" id="KW-1185">Reference proteome</keyword>
<dbReference type="EMBL" id="CP036434">
    <property type="protein sequence ID" value="QDV08900.1"/>
    <property type="molecule type" value="Genomic_DNA"/>
</dbReference>
<evidence type="ECO:0008006" key="4">
    <source>
        <dbReference type="Google" id="ProtNLM"/>
    </source>
</evidence>
<dbReference type="RefSeq" id="WP_145202344.1">
    <property type="nucleotide sequence ID" value="NZ_CP036434.1"/>
</dbReference>
<proteinExistence type="predicted"/>
<feature type="compositionally biased region" description="Polar residues" evidence="1">
    <location>
        <begin position="29"/>
        <end position="42"/>
    </location>
</feature>
<dbReference type="SUPFAM" id="SSF52833">
    <property type="entry name" value="Thioredoxin-like"/>
    <property type="match status" value="1"/>
</dbReference>
<organism evidence="2 3">
    <name type="scientific">Saltatorellus ferox</name>
    <dbReference type="NCBI Taxonomy" id="2528018"/>
    <lineage>
        <taxon>Bacteria</taxon>
        <taxon>Pseudomonadati</taxon>
        <taxon>Planctomycetota</taxon>
        <taxon>Planctomycetia</taxon>
        <taxon>Planctomycetia incertae sedis</taxon>
        <taxon>Saltatorellus</taxon>
    </lineage>
</organism>
<dbReference type="OrthoDB" id="9809746at2"/>
<reference evidence="2 3" key="1">
    <citation type="submission" date="2019-02" db="EMBL/GenBank/DDBJ databases">
        <title>Deep-cultivation of Planctomycetes and their phenomic and genomic characterization uncovers novel biology.</title>
        <authorList>
            <person name="Wiegand S."/>
            <person name="Jogler M."/>
            <person name="Boedeker C."/>
            <person name="Pinto D."/>
            <person name="Vollmers J."/>
            <person name="Rivas-Marin E."/>
            <person name="Kohn T."/>
            <person name="Peeters S.H."/>
            <person name="Heuer A."/>
            <person name="Rast P."/>
            <person name="Oberbeckmann S."/>
            <person name="Bunk B."/>
            <person name="Jeske O."/>
            <person name="Meyerdierks A."/>
            <person name="Storesund J.E."/>
            <person name="Kallscheuer N."/>
            <person name="Luecker S."/>
            <person name="Lage O.M."/>
            <person name="Pohl T."/>
            <person name="Merkel B.J."/>
            <person name="Hornburger P."/>
            <person name="Mueller R.-W."/>
            <person name="Bruemmer F."/>
            <person name="Labrenz M."/>
            <person name="Spormann A.M."/>
            <person name="Op den Camp H."/>
            <person name="Overmann J."/>
            <person name="Amann R."/>
            <person name="Jetten M.S.M."/>
            <person name="Mascher T."/>
            <person name="Medema M.H."/>
            <person name="Devos D.P."/>
            <person name="Kaster A.-K."/>
            <person name="Ovreas L."/>
            <person name="Rohde M."/>
            <person name="Galperin M.Y."/>
            <person name="Jogler C."/>
        </authorList>
    </citation>
    <scope>NUCLEOTIDE SEQUENCE [LARGE SCALE GENOMIC DNA]</scope>
    <source>
        <strain evidence="2 3">Poly30</strain>
    </source>
</reference>
<dbReference type="Proteomes" id="UP000320390">
    <property type="component" value="Chromosome"/>
</dbReference>
<dbReference type="InterPro" id="IPR036249">
    <property type="entry name" value="Thioredoxin-like_sf"/>
</dbReference>
<gene>
    <name evidence="2" type="ORF">Poly30_44550</name>
</gene>
<dbReference type="AlphaFoldDB" id="A0A518EXT8"/>
<name>A0A518EXT8_9BACT</name>
<feature type="region of interest" description="Disordered" evidence="1">
    <location>
        <begin position="22"/>
        <end position="51"/>
    </location>
</feature>
<accession>A0A518EXT8</accession>
<evidence type="ECO:0000256" key="1">
    <source>
        <dbReference type="SAM" id="MobiDB-lite"/>
    </source>
</evidence>
<evidence type="ECO:0000313" key="2">
    <source>
        <dbReference type="EMBL" id="QDV08900.1"/>
    </source>
</evidence>
<evidence type="ECO:0000313" key="3">
    <source>
        <dbReference type="Proteomes" id="UP000320390"/>
    </source>
</evidence>